<reference evidence="2" key="1">
    <citation type="submission" date="2015-04" db="UniProtKB">
        <authorList>
            <consortium name="EnsemblPlants"/>
        </authorList>
    </citation>
    <scope>IDENTIFICATION</scope>
</reference>
<dbReference type="HOGENOM" id="CLU_2546555_0_0_1"/>
<protein>
    <submittedName>
        <fullName evidence="2">Uncharacterized protein</fullName>
    </submittedName>
</protein>
<feature type="compositionally biased region" description="Polar residues" evidence="1">
    <location>
        <begin position="31"/>
        <end position="45"/>
    </location>
</feature>
<name>A0A0E0L121_ORYPU</name>
<dbReference type="Gramene" id="OPUNC05G10130.1">
    <property type="protein sequence ID" value="OPUNC05G10130.1"/>
    <property type="gene ID" value="OPUNC05G10130"/>
</dbReference>
<proteinExistence type="predicted"/>
<evidence type="ECO:0000313" key="3">
    <source>
        <dbReference type="Proteomes" id="UP000026962"/>
    </source>
</evidence>
<feature type="region of interest" description="Disordered" evidence="1">
    <location>
        <begin position="23"/>
        <end position="45"/>
    </location>
</feature>
<keyword evidence="3" id="KW-1185">Reference proteome</keyword>
<accession>A0A0E0L121</accession>
<evidence type="ECO:0000313" key="2">
    <source>
        <dbReference type="EnsemblPlants" id="OPUNC05G10130.1"/>
    </source>
</evidence>
<sequence>MHEEILDLLRCFADVDVAKGGVRSAHGGGRSQVSDEQQEANASPSQLLLPGKIDDFTTADTNCINCRETSFLEITRDQQTLSL</sequence>
<dbReference type="EnsemblPlants" id="OPUNC05G10130.1">
    <property type="protein sequence ID" value="OPUNC05G10130.1"/>
    <property type="gene ID" value="OPUNC05G10130"/>
</dbReference>
<dbReference type="Proteomes" id="UP000026962">
    <property type="component" value="Chromosome 5"/>
</dbReference>
<organism evidence="2">
    <name type="scientific">Oryza punctata</name>
    <name type="common">Red rice</name>
    <dbReference type="NCBI Taxonomy" id="4537"/>
    <lineage>
        <taxon>Eukaryota</taxon>
        <taxon>Viridiplantae</taxon>
        <taxon>Streptophyta</taxon>
        <taxon>Embryophyta</taxon>
        <taxon>Tracheophyta</taxon>
        <taxon>Spermatophyta</taxon>
        <taxon>Magnoliopsida</taxon>
        <taxon>Liliopsida</taxon>
        <taxon>Poales</taxon>
        <taxon>Poaceae</taxon>
        <taxon>BOP clade</taxon>
        <taxon>Oryzoideae</taxon>
        <taxon>Oryzeae</taxon>
        <taxon>Oryzinae</taxon>
        <taxon>Oryza</taxon>
    </lineage>
</organism>
<dbReference type="AlphaFoldDB" id="A0A0E0L121"/>
<reference evidence="2" key="2">
    <citation type="submission" date="2018-05" db="EMBL/GenBank/DDBJ databases">
        <title>OpunRS2 (Oryza punctata Reference Sequence Version 2).</title>
        <authorList>
            <person name="Zhang J."/>
            <person name="Kudrna D."/>
            <person name="Lee S."/>
            <person name="Talag J."/>
            <person name="Welchert J."/>
            <person name="Wing R.A."/>
        </authorList>
    </citation>
    <scope>NUCLEOTIDE SEQUENCE [LARGE SCALE GENOMIC DNA]</scope>
</reference>
<evidence type="ECO:0000256" key="1">
    <source>
        <dbReference type="SAM" id="MobiDB-lite"/>
    </source>
</evidence>